<accession>A0A8J5XN28</accession>
<dbReference type="GO" id="GO:0008474">
    <property type="term" value="F:palmitoyl-(protein) hydrolase activity"/>
    <property type="evidence" value="ECO:0007669"/>
    <property type="project" value="TreeGrafter"/>
</dbReference>
<feature type="domain" description="Phospholipase/carboxylesterase/thioesterase" evidence="3">
    <location>
        <begin position="5"/>
        <end position="207"/>
    </location>
</feature>
<evidence type="ECO:0000256" key="1">
    <source>
        <dbReference type="ARBA" id="ARBA00006499"/>
    </source>
</evidence>
<organism evidence="4 5">
    <name type="scientific">Diacronema lutheri</name>
    <name type="common">Unicellular marine alga</name>
    <name type="synonym">Monochrysis lutheri</name>
    <dbReference type="NCBI Taxonomy" id="2081491"/>
    <lineage>
        <taxon>Eukaryota</taxon>
        <taxon>Haptista</taxon>
        <taxon>Haptophyta</taxon>
        <taxon>Pavlovophyceae</taxon>
        <taxon>Pavlovales</taxon>
        <taxon>Pavlovaceae</taxon>
        <taxon>Diacronema</taxon>
    </lineage>
</organism>
<dbReference type="InterPro" id="IPR029058">
    <property type="entry name" value="AB_hydrolase_fold"/>
</dbReference>
<dbReference type="PANTHER" id="PTHR10655:SF17">
    <property type="entry name" value="LYSOPHOSPHOLIPASE-LIKE PROTEIN 1"/>
    <property type="match status" value="1"/>
</dbReference>
<gene>
    <name evidence="4" type="ORF">KFE25_007185</name>
</gene>
<name>A0A8J5XN28_DIALT</name>
<dbReference type="AlphaFoldDB" id="A0A8J5XN28"/>
<dbReference type="Gene3D" id="3.40.50.1820">
    <property type="entry name" value="alpha/beta hydrolase"/>
    <property type="match status" value="1"/>
</dbReference>
<evidence type="ECO:0000256" key="2">
    <source>
        <dbReference type="ARBA" id="ARBA00022801"/>
    </source>
</evidence>
<sequence length="211" mass="22585">MRPARILFLHGLGDTPHGWAETLREAFGTRLAYVTFELPEAPKARVTCNGGMVMTSWMDLHDIPVTPGAFDDEPTITRSVEIVHRAVDKAIEGGIPPERVVIGGFSQGAALAFISTLRYSQRLGGCVMLSGWPPFVNTEPIAQSANAKTDFFIAHGLSDSVVSAECAQMTAEALSAAGVPARMRLYPGMAHSSCGAEMADLGRFLEDVLPP</sequence>
<evidence type="ECO:0000313" key="5">
    <source>
        <dbReference type="Proteomes" id="UP000751190"/>
    </source>
</evidence>
<dbReference type="InterPro" id="IPR050565">
    <property type="entry name" value="LYPA1-2/EST-like"/>
</dbReference>
<keyword evidence="2" id="KW-0378">Hydrolase</keyword>
<proteinExistence type="inferred from homology"/>
<evidence type="ECO:0000259" key="3">
    <source>
        <dbReference type="Pfam" id="PF02230"/>
    </source>
</evidence>
<reference evidence="4" key="1">
    <citation type="submission" date="2021-05" db="EMBL/GenBank/DDBJ databases">
        <title>The genome of the haptophyte Pavlova lutheri (Diacronema luteri, Pavlovales) - a model for lipid biosynthesis in eukaryotic algae.</title>
        <authorList>
            <person name="Hulatt C.J."/>
            <person name="Posewitz M.C."/>
        </authorList>
    </citation>
    <scope>NUCLEOTIDE SEQUENCE</scope>
    <source>
        <strain evidence="4">NIVA-4/92</strain>
    </source>
</reference>
<dbReference type="PANTHER" id="PTHR10655">
    <property type="entry name" value="LYSOPHOSPHOLIPASE-RELATED"/>
    <property type="match status" value="1"/>
</dbReference>
<evidence type="ECO:0000313" key="4">
    <source>
        <dbReference type="EMBL" id="KAG8468133.1"/>
    </source>
</evidence>
<protein>
    <recommendedName>
        <fullName evidence="3">Phospholipase/carboxylesterase/thioesterase domain-containing protein</fullName>
    </recommendedName>
</protein>
<dbReference type="SUPFAM" id="SSF53474">
    <property type="entry name" value="alpha/beta-Hydrolases"/>
    <property type="match status" value="1"/>
</dbReference>
<dbReference type="Proteomes" id="UP000751190">
    <property type="component" value="Unassembled WGS sequence"/>
</dbReference>
<dbReference type="GO" id="GO:0005737">
    <property type="term" value="C:cytoplasm"/>
    <property type="evidence" value="ECO:0007669"/>
    <property type="project" value="TreeGrafter"/>
</dbReference>
<dbReference type="GO" id="GO:0052689">
    <property type="term" value="F:carboxylic ester hydrolase activity"/>
    <property type="evidence" value="ECO:0007669"/>
    <property type="project" value="TreeGrafter"/>
</dbReference>
<comment type="caution">
    <text evidence="4">The sequence shown here is derived from an EMBL/GenBank/DDBJ whole genome shotgun (WGS) entry which is preliminary data.</text>
</comment>
<dbReference type="Pfam" id="PF02230">
    <property type="entry name" value="Abhydrolase_2"/>
    <property type="match status" value="1"/>
</dbReference>
<dbReference type="OrthoDB" id="2418081at2759"/>
<dbReference type="InterPro" id="IPR003140">
    <property type="entry name" value="PLipase/COase/thioEstase"/>
</dbReference>
<comment type="similarity">
    <text evidence="1">Belongs to the AB hydrolase superfamily. AB hydrolase 2 family.</text>
</comment>
<dbReference type="OMA" id="CPQEMAD"/>
<keyword evidence="5" id="KW-1185">Reference proteome</keyword>
<dbReference type="EMBL" id="JAGTXO010000005">
    <property type="protein sequence ID" value="KAG8468133.1"/>
    <property type="molecule type" value="Genomic_DNA"/>
</dbReference>